<name>A0A2I0L7I1_PUNGR</name>
<keyword evidence="2" id="KW-1185">Reference proteome</keyword>
<sequence>MGRVAQPSYLCLSNVGGYVRVIGGDGWSEVNWLEGCTRWWLQLEKTSDCKGKGRMLVAAIGATNARIEGPQIWSPSIQELAGINSRGSSPWHLMIQDAHIWWAIVPDGSSILKTLFSVFNTDYIIFGLAHRPHLRVKIYECINFRLSLIFNPCWKQQEQIEQERAESVVFGWLGYDFGYKNINFNFS</sequence>
<protein>
    <submittedName>
        <fullName evidence="1">Uncharacterized protein</fullName>
    </submittedName>
</protein>
<organism evidence="1 2">
    <name type="scientific">Punica granatum</name>
    <name type="common">Pomegranate</name>
    <dbReference type="NCBI Taxonomy" id="22663"/>
    <lineage>
        <taxon>Eukaryota</taxon>
        <taxon>Viridiplantae</taxon>
        <taxon>Streptophyta</taxon>
        <taxon>Embryophyta</taxon>
        <taxon>Tracheophyta</taxon>
        <taxon>Spermatophyta</taxon>
        <taxon>Magnoliopsida</taxon>
        <taxon>eudicotyledons</taxon>
        <taxon>Gunneridae</taxon>
        <taxon>Pentapetalae</taxon>
        <taxon>rosids</taxon>
        <taxon>malvids</taxon>
        <taxon>Myrtales</taxon>
        <taxon>Lythraceae</taxon>
        <taxon>Punica</taxon>
    </lineage>
</organism>
<dbReference type="EMBL" id="PGOL01000111">
    <property type="protein sequence ID" value="PKI76652.1"/>
    <property type="molecule type" value="Genomic_DNA"/>
</dbReference>
<evidence type="ECO:0000313" key="1">
    <source>
        <dbReference type="EMBL" id="PKI76652.1"/>
    </source>
</evidence>
<dbReference type="Proteomes" id="UP000233551">
    <property type="component" value="Unassembled WGS sequence"/>
</dbReference>
<proteinExistence type="predicted"/>
<accession>A0A2I0L7I1</accession>
<gene>
    <name evidence="1" type="ORF">CRG98_002961</name>
</gene>
<evidence type="ECO:0000313" key="2">
    <source>
        <dbReference type="Proteomes" id="UP000233551"/>
    </source>
</evidence>
<dbReference type="AlphaFoldDB" id="A0A2I0L7I1"/>
<reference evidence="1 2" key="1">
    <citation type="submission" date="2017-11" db="EMBL/GenBank/DDBJ databases">
        <title>De-novo sequencing of pomegranate (Punica granatum L.) genome.</title>
        <authorList>
            <person name="Akparov Z."/>
            <person name="Amiraslanov A."/>
            <person name="Hajiyeva S."/>
            <person name="Abbasov M."/>
            <person name="Kaur K."/>
            <person name="Hamwieh A."/>
            <person name="Solovyev V."/>
            <person name="Salamov A."/>
            <person name="Braich B."/>
            <person name="Kosarev P."/>
            <person name="Mahmoud A."/>
            <person name="Hajiyev E."/>
            <person name="Babayeva S."/>
            <person name="Izzatullayeva V."/>
            <person name="Mammadov A."/>
            <person name="Mammadov A."/>
            <person name="Sharifova S."/>
            <person name="Ojaghi J."/>
            <person name="Eynullazada K."/>
            <person name="Bayramov B."/>
            <person name="Abdulazimova A."/>
            <person name="Shahmuradov I."/>
        </authorList>
    </citation>
    <scope>NUCLEOTIDE SEQUENCE [LARGE SCALE GENOMIC DNA]</scope>
    <source>
        <strain evidence="2">cv. AG2017</strain>
        <tissue evidence="1">Leaf</tissue>
    </source>
</reference>
<comment type="caution">
    <text evidence="1">The sequence shown here is derived from an EMBL/GenBank/DDBJ whole genome shotgun (WGS) entry which is preliminary data.</text>
</comment>